<protein>
    <recommendedName>
        <fullName evidence="1">DUF5641 domain-containing protein</fullName>
    </recommendedName>
</protein>
<dbReference type="PANTHER" id="PTHR47331">
    <property type="entry name" value="PHD-TYPE DOMAIN-CONTAINING PROTEIN"/>
    <property type="match status" value="1"/>
</dbReference>
<organism evidence="2 3">
    <name type="scientific">Merluccius polli</name>
    <name type="common">Benguela hake</name>
    <name type="synonym">Merluccius cadenati</name>
    <dbReference type="NCBI Taxonomy" id="89951"/>
    <lineage>
        <taxon>Eukaryota</taxon>
        <taxon>Metazoa</taxon>
        <taxon>Chordata</taxon>
        <taxon>Craniata</taxon>
        <taxon>Vertebrata</taxon>
        <taxon>Euteleostomi</taxon>
        <taxon>Actinopterygii</taxon>
        <taxon>Neopterygii</taxon>
        <taxon>Teleostei</taxon>
        <taxon>Neoteleostei</taxon>
        <taxon>Acanthomorphata</taxon>
        <taxon>Zeiogadaria</taxon>
        <taxon>Gadariae</taxon>
        <taxon>Gadiformes</taxon>
        <taxon>Gadoidei</taxon>
        <taxon>Merlucciidae</taxon>
        <taxon>Merluccius</taxon>
    </lineage>
</organism>
<dbReference type="Pfam" id="PF18701">
    <property type="entry name" value="DUF5641"/>
    <property type="match status" value="1"/>
</dbReference>
<dbReference type="Proteomes" id="UP001174136">
    <property type="component" value="Unassembled WGS sequence"/>
</dbReference>
<dbReference type="InterPro" id="IPR040676">
    <property type="entry name" value="DUF5641"/>
</dbReference>
<dbReference type="AlphaFoldDB" id="A0AA47NZ45"/>
<accession>A0AA47NZ45</accession>
<keyword evidence="3" id="KW-1185">Reference proteome</keyword>
<evidence type="ECO:0000313" key="3">
    <source>
        <dbReference type="Proteomes" id="UP001174136"/>
    </source>
</evidence>
<sequence>MEPRLQESLAAHQITFKFNPPTLKMALQAVSKDIHLTVLIEVESILNVKPSGYVSSVIAYPDPYPMILADHFWSQFIRHYLPTLQVRQKWKKSTKNLAHDTVVMTVDLQLPRANWPVGRVVKLWLYQIGRGQSKGPDLPTPVWSSYRKFSEPSSYAMQVTGSVLPLLSLEVVKHLFCKSKRNLISGVSSVQIRSQRSTKIEQISSSATSSWGDGERKETREVATCTSVRSAIHLASCSEAKPILCRSKVSARFGFPLAGKCMKKDRQTNRKGYLLENIGAFIIVNYGEEQLVGESRGVTPGVSQDLLLLNRVQTIIAAQLHTKQPAIWDVKPGTRENLEPRYADPGLQDFLHKSTASDPCFKSLLHLNAATRLSLHSAHSRDRRKVSAAERLRCGTAASSARRPPTPSVVGLGSGALMHGLTWASVRGLGQSGAS</sequence>
<reference evidence="2" key="1">
    <citation type="journal article" date="2023" name="Front. Mar. Sci.">
        <title>A new Merluccius polli reference genome to investigate the effects of global change in West African waters.</title>
        <authorList>
            <person name="Mateo J.L."/>
            <person name="Blanco-Fernandez C."/>
            <person name="Garcia-Vazquez E."/>
            <person name="Machado-Schiaffino G."/>
        </authorList>
    </citation>
    <scope>NUCLEOTIDE SEQUENCE</scope>
    <source>
        <strain evidence="2">C29</strain>
        <tissue evidence="2">Fin</tissue>
    </source>
</reference>
<evidence type="ECO:0000259" key="1">
    <source>
        <dbReference type="Pfam" id="PF18701"/>
    </source>
</evidence>
<evidence type="ECO:0000313" key="2">
    <source>
        <dbReference type="EMBL" id="KAK0141187.1"/>
    </source>
</evidence>
<feature type="domain" description="DUF5641" evidence="1">
    <location>
        <begin position="68"/>
        <end position="123"/>
    </location>
</feature>
<comment type="caution">
    <text evidence="2">The sequence shown here is derived from an EMBL/GenBank/DDBJ whole genome shotgun (WGS) entry which is preliminary data.</text>
</comment>
<name>A0AA47NZ45_MERPO</name>
<proteinExistence type="predicted"/>
<dbReference type="PANTHER" id="PTHR47331:SF1">
    <property type="entry name" value="GAG-LIKE PROTEIN"/>
    <property type="match status" value="1"/>
</dbReference>
<gene>
    <name evidence="2" type="ORF">N1851_021780</name>
</gene>
<dbReference type="EMBL" id="JAOPHQ010003980">
    <property type="protein sequence ID" value="KAK0141187.1"/>
    <property type="molecule type" value="Genomic_DNA"/>
</dbReference>